<dbReference type="InterPro" id="IPR017695">
    <property type="entry name" value="Se-dep_Mo_hydrolase_YqeB"/>
</dbReference>
<dbReference type="EMBL" id="JACOPR010000002">
    <property type="protein sequence ID" value="MBC5730220.1"/>
    <property type="molecule type" value="Genomic_DNA"/>
</dbReference>
<accession>A0ABR7HRU4</accession>
<comment type="caution">
    <text evidence="1">The sequence shown here is derived from an EMBL/GenBank/DDBJ whole genome shotgun (WGS) entry which is preliminary data.</text>
</comment>
<proteinExistence type="predicted"/>
<name>A0ABR7HRU4_9FIRM</name>
<gene>
    <name evidence="1" type="ORF">H8S34_05140</name>
</gene>
<evidence type="ECO:0000313" key="2">
    <source>
        <dbReference type="Proteomes" id="UP000660021"/>
    </source>
</evidence>
<keyword evidence="2" id="KW-1185">Reference proteome</keyword>
<dbReference type="RefSeq" id="WP_101692613.1">
    <property type="nucleotide sequence ID" value="NZ_JACOPR010000002.1"/>
</dbReference>
<reference evidence="1 2" key="1">
    <citation type="submission" date="2020-08" db="EMBL/GenBank/DDBJ databases">
        <title>Genome public.</title>
        <authorList>
            <person name="Liu C."/>
            <person name="Sun Q."/>
        </authorList>
    </citation>
    <scope>NUCLEOTIDE SEQUENCE [LARGE SCALE GENOMIC DNA]</scope>
    <source>
        <strain evidence="1 2">New-38</strain>
    </source>
</reference>
<evidence type="ECO:0000313" key="1">
    <source>
        <dbReference type="EMBL" id="MBC5730220.1"/>
    </source>
</evidence>
<organism evidence="1 2">
    <name type="scientific">Pseudoflavonifractor hominis</name>
    <dbReference type="NCBI Taxonomy" id="2763059"/>
    <lineage>
        <taxon>Bacteria</taxon>
        <taxon>Bacillati</taxon>
        <taxon>Bacillota</taxon>
        <taxon>Clostridia</taxon>
        <taxon>Eubacteriales</taxon>
        <taxon>Oscillospiraceae</taxon>
        <taxon>Pseudoflavonifractor</taxon>
    </lineage>
</organism>
<dbReference type="NCBIfam" id="TIGR03309">
    <property type="entry name" value="matur_yqeB"/>
    <property type="match status" value="1"/>
</dbReference>
<protein>
    <submittedName>
        <fullName evidence="1">EF2563 family selenium-dependent molybdenum hydroxylase system protein</fullName>
    </submittedName>
</protein>
<sequence>MLVLIKGAGDLATGVAYRLYRAGYSIVMTDIEQPTAVRRTVAFCQCIYDGTATVEGVTSRRVETVEEVKACLERGEIPVLVDPEAAIRTQMPFDAEVDAILAKYNVNTRIDDAPIVLALGPGFTAGVDCHGVIETKRGHYLGRLILEGSAIPNTGVPGDVGGYTTQRIIRACRDGIFHPVAHIGDTVAEGDVVATVDGEPVYALMPGTVRGMLPDGLRVKQGMKSGDIDPRCECNHCFTISDKARAIGGGVLEGLLYFQNRKG</sequence>
<dbReference type="Proteomes" id="UP000660021">
    <property type="component" value="Unassembled WGS sequence"/>
</dbReference>